<dbReference type="Proteomes" id="UP001302602">
    <property type="component" value="Unassembled WGS sequence"/>
</dbReference>
<comment type="caution">
    <text evidence="2">The sequence shown here is derived from an EMBL/GenBank/DDBJ whole genome shotgun (WGS) entry which is preliminary data.</text>
</comment>
<dbReference type="GeneID" id="87830265"/>
<evidence type="ECO:0000313" key="2">
    <source>
        <dbReference type="EMBL" id="KAK4120965.1"/>
    </source>
</evidence>
<evidence type="ECO:0000259" key="1">
    <source>
        <dbReference type="Pfam" id="PF00266"/>
    </source>
</evidence>
<dbReference type="EMBL" id="MU853235">
    <property type="protein sequence ID" value="KAK4120965.1"/>
    <property type="molecule type" value="Genomic_DNA"/>
</dbReference>
<feature type="domain" description="Aminotransferase class V" evidence="1">
    <location>
        <begin position="221"/>
        <end position="497"/>
    </location>
</feature>
<organism evidence="2 3">
    <name type="scientific">Parathielavia appendiculata</name>
    <dbReference type="NCBI Taxonomy" id="2587402"/>
    <lineage>
        <taxon>Eukaryota</taxon>
        <taxon>Fungi</taxon>
        <taxon>Dikarya</taxon>
        <taxon>Ascomycota</taxon>
        <taxon>Pezizomycotina</taxon>
        <taxon>Sordariomycetes</taxon>
        <taxon>Sordariomycetidae</taxon>
        <taxon>Sordariales</taxon>
        <taxon>Chaetomiaceae</taxon>
        <taxon>Parathielavia</taxon>
    </lineage>
</organism>
<dbReference type="Pfam" id="PF00266">
    <property type="entry name" value="Aminotran_5"/>
    <property type="match status" value="2"/>
</dbReference>
<reference evidence="2" key="2">
    <citation type="submission" date="2023-05" db="EMBL/GenBank/DDBJ databases">
        <authorList>
            <consortium name="Lawrence Berkeley National Laboratory"/>
            <person name="Steindorff A."/>
            <person name="Hensen N."/>
            <person name="Bonometti L."/>
            <person name="Westerberg I."/>
            <person name="Brannstrom I.O."/>
            <person name="Guillou S."/>
            <person name="Cros-Aarteil S."/>
            <person name="Calhoun S."/>
            <person name="Haridas S."/>
            <person name="Kuo A."/>
            <person name="Mondo S."/>
            <person name="Pangilinan J."/>
            <person name="Riley R."/>
            <person name="Labutti K."/>
            <person name="Andreopoulos B."/>
            <person name="Lipzen A."/>
            <person name="Chen C."/>
            <person name="Yanf M."/>
            <person name="Daum C."/>
            <person name="Ng V."/>
            <person name="Clum A."/>
            <person name="Ohm R."/>
            <person name="Martin F."/>
            <person name="Silar P."/>
            <person name="Natvig D."/>
            <person name="Lalanne C."/>
            <person name="Gautier V."/>
            <person name="Ament-Velasquez S.L."/>
            <person name="Kruys A."/>
            <person name="Hutchinson M.I."/>
            <person name="Powell A.J."/>
            <person name="Barry K."/>
            <person name="Miller A.N."/>
            <person name="Grigoriev I.V."/>
            <person name="Debuchy R."/>
            <person name="Gladieux P."/>
            <person name="Thoren M.H."/>
            <person name="Johannesson H."/>
        </authorList>
    </citation>
    <scope>NUCLEOTIDE SEQUENCE</scope>
    <source>
        <strain evidence="2">CBS 731.68</strain>
    </source>
</reference>
<evidence type="ECO:0000313" key="3">
    <source>
        <dbReference type="Proteomes" id="UP001302602"/>
    </source>
</evidence>
<dbReference type="RefSeq" id="XP_062644736.1">
    <property type="nucleotide sequence ID" value="XM_062793496.1"/>
</dbReference>
<sequence>MPNITSVYPEYQSTARLDELRRSEYSYLDSQDHVYLDYTGSGLAAAAQVRHHQQRLAQILSGNPHSSNPTSAAATEAIDATRARILAHVNASPAEYTVIFTPNATGAARLVGEAYPFRRGTRLVLTADNHNSINGIREFARVGGAKTAYIPLQGPNLRVDDADVVTALSSSSKRNILRRLPLACRSIFSSAGDSTCINNNHPSPISSSSSSSSSSSFCKGLFAYPAQSNYSGVRHPLSWIPLAQRHGYHVLLDAAAYLPTSTLDLSSSDIKPDFVLVSWYKLFGYPTGVGCLIARRDSLEVLRLRRPWFSGGTIQVAATSVLWHRMAPGAEAFEDGTVNFLSIPDVQFGLDWLNGIGIGLIETRVRCLTGWFMDRLLRLRHSDGSPMVRVYGPTDMTMRGGTVTFNFLDAAGKVVDERMVALESAAARISLRTGCFCNPGAGEASLGLDKKAIRKLARIRQQYPDMDAFAQENDIPALGAVRVSFGVVSTAADVDKFFGFAEKTYKDRVMAAAGLPPRELNC</sequence>
<name>A0AAN6Z0F7_9PEZI</name>
<dbReference type="InterPro" id="IPR000192">
    <property type="entry name" value="Aminotrans_V_dom"/>
</dbReference>
<feature type="domain" description="Aminotransferase class V" evidence="1">
    <location>
        <begin position="34"/>
        <end position="153"/>
    </location>
</feature>
<reference evidence="2" key="1">
    <citation type="journal article" date="2023" name="Mol. Phylogenet. Evol.">
        <title>Genome-scale phylogeny and comparative genomics of the fungal order Sordariales.</title>
        <authorList>
            <person name="Hensen N."/>
            <person name="Bonometti L."/>
            <person name="Westerberg I."/>
            <person name="Brannstrom I.O."/>
            <person name="Guillou S."/>
            <person name="Cros-Aarteil S."/>
            <person name="Calhoun S."/>
            <person name="Haridas S."/>
            <person name="Kuo A."/>
            <person name="Mondo S."/>
            <person name="Pangilinan J."/>
            <person name="Riley R."/>
            <person name="LaButti K."/>
            <person name="Andreopoulos B."/>
            <person name="Lipzen A."/>
            <person name="Chen C."/>
            <person name="Yan M."/>
            <person name="Daum C."/>
            <person name="Ng V."/>
            <person name="Clum A."/>
            <person name="Steindorff A."/>
            <person name="Ohm R.A."/>
            <person name="Martin F."/>
            <person name="Silar P."/>
            <person name="Natvig D.O."/>
            <person name="Lalanne C."/>
            <person name="Gautier V."/>
            <person name="Ament-Velasquez S.L."/>
            <person name="Kruys A."/>
            <person name="Hutchinson M.I."/>
            <person name="Powell A.J."/>
            <person name="Barry K."/>
            <person name="Miller A.N."/>
            <person name="Grigoriev I.V."/>
            <person name="Debuchy R."/>
            <person name="Gladieux P."/>
            <person name="Hiltunen Thoren M."/>
            <person name="Johannesson H."/>
        </authorList>
    </citation>
    <scope>NUCLEOTIDE SEQUENCE</scope>
    <source>
        <strain evidence="2">CBS 731.68</strain>
    </source>
</reference>
<proteinExistence type="predicted"/>
<dbReference type="InterPro" id="IPR015421">
    <property type="entry name" value="PyrdxlP-dep_Trfase_major"/>
</dbReference>
<gene>
    <name evidence="2" type="ORF">N657DRAFT_648328</name>
</gene>
<dbReference type="Gene3D" id="3.90.1150.10">
    <property type="entry name" value="Aspartate Aminotransferase, domain 1"/>
    <property type="match status" value="1"/>
</dbReference>
<dbReference type="GO" id="GO:0016740">
    <property type="term" value="F:transferase activity"/>
    <property type="evidence" value="ECO:0007669"/>
    <property type="project" value="UniProtKB-KW"/>
</dbReference>
<accession>A0AAN6Z0F7</accession>
<dbReference type="InterPro" id="IPR015422">
    <property type="entry name" value="PyrdxlP-dep_Trfase_small"/>
</dbReference>
<keyword evidence="2" id="KW-0808">Transferase</keyword>
<dbReference type="InterPro" id="IPR015424">
    <property type="entry name" value="PyrdxlP-dep_Trfase"/>
</dbReference>
<dbReference type="AlphaFoldDB" id="A0AAN6Z0F7"/>
<dbReference type="PANTHER" id="PTHR14237:SF19">
    <property type="entry name" value="MITOCHONDRIAL AMIDOXIME REDUCING COMPONENT 1"/>
    <property type="match status" value="1"/>
</dbReference>
<dbReference type="SUPFAM" id="SSF53383">
    <property type="entry name" value="PLP-dependent transferases"/>
    <property type="match status" value="1"/>
</dbReference>
<protein>
    <submittedName>
        <fullName evidence="2">PLP-dependent transferase</fullName>
    </submittedName>
</protein>
<dbReference type="Gene3D" id="3.40.640.10">
    <property type="entry name" value="Type I PLP-dependent aspartate aminotransferase-like (Major domain)"/>
    <property type="match status" value="1"/>
</dbReference>
<keyword evidence="3" id="KW-1185">Reference proteome</keyword>
<dbReference type="PANTHER" id="PTHR14237">
    <property type="entry name" value="MOLYBDOPTERIN COFACTOR SULFURASE MOSC"/>
    <property type="match status" value="1"/>
</dbReference>